<dbReference type="OrthoDB" id="10655576at2759"/>
<dbReference type="Proteomes" id="UP000314294">
    <property type="component" value="Unassembled WGS sequence"/>
</dbReference>
<feature type="compositionally biased region" description="Basic and acidic residues" evidence="1">
    <location>
        <begin position="1"/>
        <end position="16"/>
    </location>
</feature>
<evidence type="ECO:0000256" key="1">
    <source>
        <dbReference type="SAM" id="MobiDB-lite"/>
    </source>
</evidence>
<dbReference type="AlphaFoldDB" id="A0A4Z2HID6"/>
<evidence type="ECO:0000313" key="3">
    <source>
        <dbReference type="Proteomes" id="UP000314294"/>
    </source>
</evidence>
<organism evidence="2 3">
    <name type="scientific">Liparis tanakae</name>
    <name type="common">Tanaka's snailfish</name>
    <dbReference type="NCBI Taxonomy" id="230148"/>
    <lineage>
        <taxon>Eukaryota</taxon>
        <taxon>Metazoa</taxon>
        <taxon>Chordata</taxon>
        <taxon>Craniata</taxon>
        <taxon>Vertebrata</taxon>
        <taxon>Euteleostomi</taxon>
        <taxon>Actinopterygii</taxon>
        <taxon>Neopterygii</taxon>
        <taxon>Teleostei</taxon>
        <taxon>Neoteleostei</taxon>
        <taxon>Acanthomorphata</taxon>
        <taxon>Eupercaria</taxon>
        <taxon>Perciformes</taxon>
        <taxon>Cottioidei</taxon>
        <taxon>Cottales</taxon>
        <taxon>Liparidae</taxon>
        <taxon>Liparis</taxon>
    </lineage>
</organism>
<proteinExistence type="predicted"/>
<sequence>MRHKEGGRGIGKEAKSRPGARGRKQGQGMQTTKHLVEEMRQRLLGGETEGEEKDSMEKKGNYQCESESYCAVSSGEVQLRQVLRGSLCQDSLEGCSPVHPHPQPLSHYLPTSHGENPTATEGEYPGHHCWRDLGR</sequence>
<keyword evidence="3" id="KW-1185">Reference proteome</keyword>
<comment type="caution">
    <text evidence="2">The sequence shown here is derived from an EMBL/GenBank/DDBJ whole genome shotgun (WGS) entry which is preliminary data.</text>
</comment>
<dbReference type="EMBL" id="SRLO01000248">
    <property type="protein sequence ID" value="TNN64684.1"/>
    <property type="molecule type" value="Genomic_DNA"/>
</dbReference>
<reference evidence="2 3" key="1">
    <citation type="submission" date="2019-03" db="EMBL/GenBank/DDBJ databases">
        <title>First draft genome of Liparis tanakae, snailfish: a comprehensive survey of snailfish specific genes.</title>
        <authorList>
            <person name="Kim W."/>
            <person name="Song I."/>
            <person name="Jeong J.-H."/>
            <person name="Kim D."/>
            <person name="Kim S."/>
            <person name="Ryu S."/>
            <person name="Song J.Y."/>
            <person name="Lee S.K."/>
        </authorList>
    </citation>
    <scope>NUCLEOTIDE SEQUENCE [LARGE SCALE GENOMIC DNA]</scope>
    <source>
        <tissue evidence="2">Muscle</tissue>
    </source>
</reference>
<evidence type="ECO:0000313" key="2">
    <source>
        <dbReference type="EMBL" id="TNN64684.1"/>
    </source>
</evidence>
<protein>
    <submittedName>
        <fullName evidence="2">Uncharacterized protein</fullName>
    </submittedName>
</protein>
<name>A0A4Z2HID6_9TELE</name>
<feature type="region of interest" description="Disordered" evidence="1">
    <location>
        <begin position="1"/>
        <end position="60"/>
    </location>
</feature>
<accession>A0A4Z2HID6</accession>
<gene>
    <name evidence="2" type="ORF">EYF80_025091</name>
</gene>